<dbReference type="SUPFAM" id="SSF55729">
    <property type="entry name" value="Acyl-CoA N-acyltransferases (Nat)"/>
    <property type="match status" value="1"/>
</dbReference>
<dbReference type="GO" id="GO:0008999">
    <property type="term" value="F:protein-N-terminal-alanine acetyltransferase activity"/>
    <property type="evidence" value="ECO:0007669"/>
    <property type="project" value="TreeGrafter"/>
</dbReference>
<sequence length="173" mass="20091">MKIDRIFLREIVSDDLQNVFLGLSHPDVIEHYGVHFETLQATKEQMIWFKNLKDQNKGIWWAICDTTTRKFLGAGGLNDLSQEHKKAEVGLWLLKEYWGQGIMGEAMPLILNYAFDVLQLHRIEGFVDSENMKCKRALQKLNFNYEGTMVDSEIKNGQFFSVDLFASLKTNRK</sequence>
<protein>
    <submittedName>
        <fullName evidence="2">Ribosomal-protein-alanine N-acetyltransferase</fullName>
    </submittedName>
</protein>
<name>A0A5S5BT59_9FLAO</name>
<dbReference type="Pfam" id="PF13302">
    <property type="entry name" value="Acetyltransf_3"/>
    <property type="match status" value="1"/>
</dbReference>
<feature type="domain" description="N-acetyltransferase" evidence="1">
    <location>
        <begin position="5"/>
        <end position="143"/>
    </location>
</feature>
<dbReference type="PANTHER" id="PTHR43792:SF9">
    <property type="entry name" value="RIBOSOMAL-PROTEIN-ALANINE ACETYLTRANSFERASE"/>
    <property type="match status" value="1"/>
</dbReference>
<reference evidence="2 3" key="1">
    <citation type="submission" date="2019-07" db="EMBL/GenBank/DDBJ databases">
        <title>Genomic Encyclopedia of Archaeal and Bacterial Type Strains, Phase II (KMG-II): from individual species to whole genera.</title>
        <authorList>
            <person name="Goeker M."/>
        </authorList>
    </citation>
    <scope>NUCLEOTIDE SEQUENCE [LARGE SCALE GENOMIC DNA]</scope>
    <source>
        <strain evidence="2 3">DSM 17527</strain>
    </source>
</reference>
<proteinExistence type="predicted"/>
<accession>A0A5S5BT59</accession>
<dbReference type="InterPro" id="IPR000182">
    <property type="entry name" value="GNAT_dom"/>
</dbReference>
<dbReference type="PANTHER" id="PTHR43792">
    <property type="entry name" value="GNAT FAMILY, PUTATIVE (AFU_ORTHOLOGUE AFUA_3G00765)-RELATED-RELATED"/>
    <property type="match status" value="1"/>
</dbReference>
<keyword evidence="3" id="KW-1185">Reference proteome</keyword>
<dbReference type="EMBL" id="VNHU01000013">
    <property type="protein sequence ID" value="TYP70361.1"/>
    <property type="molecule type" value="Genomic_DNA"/>
</dbReference>
<dbReference type="RefSeq" id="WP_148783736.1">
    <property type="nucleotide sequence ID" value="NZ_VNHU01000013.1"/>
</dbReference>
<organism evidence="2 3">
    <name type="scientific">Aquimarina intermedia</name>
    <dbReference type="NCBI Taxonomy" id="350814"/>
    <lineage>
        <taxon>Bacteria</taxon>
        <taxon>Pseudomonadati</taxon>
        <taxon>Bacteroidota</taxon>
        <taxon>Flavobacteriia</taxon>
        <taxon>Flavobacteriales</taxon>
        <taxon>Flavobacteriaceae</taxon>
        <taxon>Aquimarina</taxon>
    </lineage>
</organism>
<evidence type="ECO:0000259" key="1">
    <source>
        <dbReference type="Pfam" id="PF13302"/>
    </source>
</evidence>
<dbReference type="GO" id="GO:0005737">
    <property type="term" value="C:cytoplasm"/>
    <property type="evidence" value="ECO:0007669"/>
    <property type="project" value="TreeGrafter"/>
</dbReference>
<dbReference type="Gene3D" id="3.40.630.30">
    <property type="match status" value="1"/>
</dbReference>
<dbReference type="Proteomes" id="UP000324376">
    <property type="component" value="Unassembled WGS sequence"/>
</dbReference>
<comment type="caution">
    <text evidence="2">The sequence shown here is derived from an EMBL/GenBank/DDBJ whole genome shotgun (WGS) entry which is preliminary data.</text>
</comment>
<dbReference type="AlphaFoldDB" id="A0A5S5BT59"/>
<dbReference type="OrthoDB" id="9811523at2"/>
<evidence type="ECO:0000313" key="2">
    <source>
        <dbReference type="EMBL" id="TYP70361.1"/>
    </source>
</evidence>
<keyword evidence="2" id="KW-0808">Transferase</keyword>
<gene>
    <name evidence="2" type="ORF">BD809_11325</name>
</gene>
<evidence type="ECO:0000313" key="3">
    <source>
        <dbReference type="Proteomes" id="UP000324376"/>
    </source>
</evidence>
<dbReference type="InterPro" id="IPR051531">
    <property type="entry name" value="N-acetyltransferase"/>
</dbReference>
<dbReference type="InterPro" id="IPR016181">
    <property type="entry name" value="Acyl_CoA_acyltransferase"/>
</dbReference>